<organism evidence="2 3">
    <name type="scientific">Amanita muscaria (strain Koide BX008)</name>
    <dbReference type="NCBI Taxonomy" id="946122"/>
    <lineage>
        <taxon>Eukaryota</taxon>
        <taxon>Fungi</taxon>
        <taxon>Dikarya</taxon>
        <taxon>Basidiomycota</taxon>
        <taxon>Agaricomycotina</taxon>
        <taxon>Agaricomycetes</taxon>
        <taxon>Agaricomycetidae</taxon>
        <taxon>Agaricales</taxon>
        <taxon>Pluteineae</taxon>
        <taxon>Amanitaceae</taxon>
        <taxon>Amanita</taxon>
    </lineage>
</organism>
<protein>
    <recommendedName>
        <fullName evidence="4">Gag protein</fullName>
    </recommendedName>
</protein>
<dbReference type="HOGENOM" id="CLU_552025_0_0_1"/>
<feature type="region of interest" description="Disordered" evidence="1">
    <location>
        <begin position="433"/>
        <end position="458"/>
    </location>
</feature>
<sequence length="506" mass="56596">MSSNKDIGSTVPMFDGSNWIQWEPLMKAYLKYSSVWQYVDGTASIPEEPLLHLLTDEPDVREELQPLVVNADAVPPITAAMVQQRNQYINKRNQEVVAYNTWVVADRESRIKNRAIVRTYDDDVQDYEDGLHKAIAMIMMKVTPSLHHMVVELKPSDTWKSFQTQFGTVGAAGIYLDWMKLKDFTMSPKGDPTVQITKLRQLIDKLAPNVQIPDTLQACILLGSLPADWRSSFQTLLITVEPKDLTIAKIQPKILEEYRRKQATGEAPLPQASNVNAARHNTFGQNPTAPAFRGRGRGSSRGGQRGRGRGGHPYNRPAQQQQQQPQQQQQQPQQTSGNFGQKKDGTPRKGPNTQQLAPGTYGPNYVRNVQRKATKKALKALNAAATYTEGEEPLASTTQIQEYANILVDVPMAEAGPGPTTLLNRIASAPPVPSAYVPKEQPTRIPGSRRDQMDLDEYRRFSARISPGEGLAYDEEMNRDWDREGIYGDYQNEDAVSLGDDMEGYE</sequence>
<dbReference type="AlphaFoldDB" id="A0A0C2RVR7"/>
<dbReference type="Proteomes" id="UP000054549">
    <property type="component" value="Unassembled WGS sequence"/>
</dbReference>
<dbReference type="InParanoid" id="A0A0C2RVR7"/>
<feature type="compositionally biased region" description="Basic and acidic residues" evidence="1">
    <location>
        <begin position="448"/>
        <end position="458"/>
    </location>
</feature>
<dbReference type="Pfam" id="PF14223">
    <property type="entry name" value="Retrotran_gag_2"/>
    <property type="match status" value="1"/>
</dbReference>
<accession>A0A0C2RVR7</accession>
<dbReference type="EMBL" id="KN818812">
    <property type="protein sequence ID" value="KIL54325.1"/>
    <property type="molecule type" value="Genomic_DNA"/>
</dbReference>
<keyword evidence="3" id="KW-1185">Reference proteome</keyword>
<dbReference type="PANTHER" id="PTHR47481:SF37">
    <property type="entry name" value="RETROTRANSPOSON GAG DOMAIN-CONTAINING PROTEIN"/>
    <property type="match status" value="1"/>
</dbReference>
<reference evidence="2 3" key="1">
    <citation type="submission" date="2014-04" db="EMBL/GenBank/DDBJ databases">
        <title>Evolutionary Origins and Diversification of the Mycorrhizal Mutualists.</title>
        <authorList>
            <consortium name="DOE Joint Genome Institute"/>
            <consortium name="Mycorrhizal Genomics Consortium"/>
            <person name="Kohler A."/>
            <person name="Kuo A."/>
            <person name="Nagy L.G."/>
            <person name="Floudas D."/>
            <person name="Copeland A."/>
            <person name="Barry K.W."/>
            <person name="Cichocki N."/>
            <person name="Veneault-Fourrey C."/>
            <person name="LaButti K."/>
            <person name="Lindquist E.A."/>
            <person name="Lipzen A."/>
            <person name="Lundell T."/>
            <person name="Morin E."/>
            <person name="Murat C."/>
            <person name="Riley R."/>
            <person name="Ohm R."/>
            <person name="Sun H."/>
            <person name="Tunlid A."/>
            <person name="Henrissat B."/>
            <person name="Grigoriev I.V."/>
            <person name="Hibbett D.S."/>
            <person name="Martin F."/>
        </authorList>
    </citation>
    <scope>NUCLEOTIDE SEQUENCE [LARGE SCALE GENOMIC DNA]</scope>
    <source>
        <strain evidence="2 3">Koide BX008</strain>
    </source>
</reference>
<dbReference type="PANTHER" id="PTHR47481">
    <property type="match status" value="1"/>
</dbReference>
<proteinExistence type="predicted"/>
<dbReference type="OrthoDB" id="3069130at2759"/>
<evidence type="ECO:0000313" key="3">
    <source>
        <dbReference type="Proteomes" id="UP000054549"/>
    </source>
</evidence>
<feature type="compositionally biased region" description="Low complexity" evidence="1">
    <location>
        <begin position="319"/>
        <end position="334"/>
    </location>
</feature>
<feature type="compositionally biased region" description="Basic residues" evidence="1">
    <location>
        <begin position="294"/>
        <end position="310"/>
    </location>
</feature>
<feature type="region of interest" description="Disordered" evidence="1">
    <location>
        <begin position="265"/>
        <end position="364"/>
    </location>
</feature>
<evidence type="ECO:0000256" key="1">
    <source>
        <dbReference type="SAM" id="MobiDB-lite"/>
    </source>
</evidence>
<evidence type="ECO:0008006" key="4">
    <source>
        <dbReference type="Google" id="ProtNLM"/>
    </source>
</evidence>
<evidence type="ECO:0000313" key="2">
    <source>
        <dbReference type="EMBL" id="KIL54325.1"/>
    </source>
</evidence>
<name>A0A0C2RVR7_AMAMK</name>
<gene>
    <name evidence="2" type="ORF">M378DRAFT_19010</name>
</gene>
<dbReference type="STRING" id="946122.A0A0C2RVR7"/>